<dbReference type="Gene3D" id="1.20.1260.10">
    <property type="match status" value="1"/>
</dbReference>
<keyword evidence="1" id="KW-0472">Membrane</keyword>
<dbReference type="InterPro" id="IPR012347">
    <property type="entry name" value="Ferritin-like"/>
</dbReference>
<feature type="domain" description="DUF305" evidence="2">
    <location>
        <begin position="91"/>
        <end position="142"/>
    </location>
</feature>
<accession>A0A364Y4L8</accession>
<evidence type="ECO:0000256" key="1">
    <source>
        <dbReference type="SAM" id="Phobius"/>
    </source>
</evidence>
<dbReference type="Pfam" id="PF03713">
    <property type="entry name" value="DUF305"/>
    <property type="match status" value="1"/>
</dbReference>
<keyword evidence="1" id="KW-0812">Transmembrane</keyword>
<dbReference type="EMBL" id="QMFY01000003">
    <property type="protein sequence ID" value="RAW01890.1"/>
    <property type="molecule type" value="Genomic_DNA"/>
</dbReference>
<evidence type="ECO:0000313" key="3">
    <source>
        <dbReference type="EMBL" id="RAW01890.1"/>
    </source>
</evidence>
<dbReference type="AlphaFoldDB" id="A0A364Y4L8"/>
<sequence length="153" mass="17559">MEYKKLAVTSSISAVIMYVVMFLNVTSFDHAYFSLTRLYMTILMVAPMTIVMMLIMKGMYKNRKMNFIITLPSLALFVLTLVLLRTQTLVGDEQYMKAMIPHHSSAILTSKNAKIADPEVKKLSQQIITSQQQEIEQMKSILKRMDTAKLNDR</sequence>
<organism evidence="3 4">
    <name type="scientific">Pseudochryseolinea flava</name>
    <dbReference type="NCBI Taxonomy" id="2059302"/>
    <lineage>
        <taxon>Bacteria</taxon>
        <taxon>Pseudomonadati</taxon>
        <taxon>Bacteroidota</taxon>
        <taxon>Cytophagia</taxon>
        <taxon>Cytophagales</taxon>
        <taxon>Fulvivirgaceae</taxon>
        <taxon>Pseudochryseolinea</taxon>
    </lineage>
</organism>
<proteinExistence type="predicted"/>
<reference evidence="3 4" key="1">
    <citation type="submission" date="2018-06" db="EMBL/GenBank/DDBJ databases">
        <title>Chryseolinea flavus sp. nov., a member of the phylum Bacteroidetes isolated from soil.</title>
        <authorList>
            <person name="Li Y."/>
            <person name="Wang J."/>
        </authorList>
    </citation>
    <scope>NUCLEOTIDE SEQUENCE [LARGE SCALE GENOMIC DNA]</scope>
    <source>
        <strain evidence="3 4">SDU1-6</strain>
    </source>
</reference>
<dbReference type="OrthoDB" id="517560at2"/>
<protein>
    <submittedName>
        <fullName evidence="3">DUF305 domain-containing protein</fullName>
    </submittedName>
</protein>
<keyword evidence="4" id="KW-1185">Reference proteome</keyword>
<evidence type="ECO:0000259" key="2">
    <source>
        <dbReference type="Pfam" id="PF03713"/>
    </source>
</evidence>
<keyword evidence="1" id="KW-1133">Transmembrane helix</keyword>
<feature type="transmembrane region" description="Helical" evidence="1">
    <location>
        <begin position="7"/>
        <end position="26"/>
    </location>
</feature>
<feature type="transmembrane region" description="Helical" evidence="1">
    <location>
        <begin position="38"/>
        <end position="55"/>
    </location>
</feature>
<dbReference type="InterPro" id="IPR005183">
    <property type="entry name" value="DUF305_CopM-like"/>
</dbReference>
<feature type="transmembrane region" description="Helical" evidence="1">
    <location>
        <begin position="67"/>
        <end position="84"/>
    </location>
</feature>
<evidence type="ECO:0000313" key="4">
    <source>
        <dbReference type="Proteomes" id="UP000251889"/>
    </source>
</evidence>
<dbReference type="Proteomes" id="UP000251889">
    <property type="component" value="Unassembled WGS sequence"/>
</dbReference>
<name>A0A364Y4L8_9BACT</name>
<gene>
    <name evidence="3" type="ORF">DQQ10_07785</name>
</gene>
<comment type="caution">
    <text evidence="3">The sequence shown here is derived from an EMBL/GenBank/DDBJ whole genome shotgun (WGS) entry which is preliminary data.</text>
</comment>